<evidence type="ECO:0000313" key="3">
    <source>
        <dbReference type="Proteomes" id="UP000440224"/>
    </source>
</evidence>
<dbReference type="SUPFAM" id="SSF101898">
    <property type="entry name" value="NHL repeat"/>
    <property type="match status" value="1"/>
</dbReference>
<gene>
    <name evidence="2" type="ORF">GF068_26965</name>
</gene>
<evidence type="ECO:0000313" key="2">
    <source>
        <dbReference type="EMBL" id="MRG95530.1"/>
    </source>
</evidence>
<dbReference type="InterPro" id="IPR051262">
    <property type="entry name" value="SMP-30/CGR1_Lactonase"/>
</dbReference>
<protein>
    <recommendedName>
        <fullName evidence="4">SMP-30/Gluconolactonase/LRE-like region domain-containing protein</fullName>
    </recommendedName>
</protein>
<dbReference type="InterPro" id="IPR011042">
    <property type="entry name" value="6-blade_b-propeller_TolB-like"/>
</dbReference>
<keyword evidence="1" id="KW-0732">Signal</keyword>
<dbReference type="EMBL" id="WJIE01000008">
    <property type="protein sequence ID" value="MRG95530.1"/>
    <property type="molecule type" value="Genomic_DNA"/>
</dbReference>
<proteinExistence type="predicted"/>
<dbReference type="PANTHER" id="PTHR47572:SF5">
    <property type="entry name" value="BLR2277 PROTEIN"/>
    <property type="match status" value="1"/>
</dbReference>
<name>A0A6N7PYH9_9BACT</name>
<keyword evidence="3" id="KW-1185">Reference proteome</keyword>
<dbReference type="Gene3D" id="2.120.10.30">
    <property type="entry name" value="TolB, C-terminal domain"/>
    <property type="match status" value="1"/>
</dbReference>
<dbReference type="Proteomes" id="UP000440224">
    <property type="component" value="Unassembled WGS sequence"/>
</dbReference>
<dbReference type="PANTHER" id="PTHR47572">
    <property type="entry name" value="LIPOPROTEIN-RELATED"/>
    <property type="match status" value="1"/>
</dbReference>
<evidence type="ECO:0000256" key="1">
    <source>
        <dbReference type="SAM" id="SignalP"/>
    </source>
</evidence>
<reference evidence="2 3" key="1">
    <citation type="submission" date="2019-10" db="EMBL/GenBank/DDBJ databases">
        <title>A soil myxobacterium in the family Polyangiaceae.</title>
        <authorList>
            <person name="Li Y."/>
            <person name="Wang J."/>
        </authorList>
    </citation>
    <scope>NUCLEOTIDE SEQUENCE [LARGE SCALE GENOMIC DNA]</scope>
    <source>
        <strain evidence="2 3">DSM 14734</strain>
    </source>
</reference>
<feature type="chain" id="PRO_5027077648" description="SMP-30/Gluconolactonase/LRE-like region domain-containing protein" evidence="1">
    <location>
        <begin position="23"/>
        <end position="369"/>
    </location>
</feature>
<dbReference type="RefSeq" id="WP_153822350.1">
    <property type="nucleotide sequence ID" value="NZ_WJIE01000008.1"/>
</dbReference>
<comment type="caution">
    <text evidence="2">The sequence shown here is derived from an EMBL/GenBank/DDBJ whole genome shotgun (WGS) entry which is preliminary data.</text>
</comment>
<evidence type="ECO:0008006" key="4">
    <source>
        <dbReference type="Google" id="ProtNLM"/>
    </source>
</evidence>
<dbReference type="AlphaFoldDB" id="A0A6N7PYH9"/>
<organism evidence="2 3">
    <name type="scientific">Polyangium spumosum</name>
    <dbReference type="NCBI Taxonomy" id="889282"/>
    <lineage>
        <taxon>Bacteria</taxon>
        <taxon>Pseudomonadati</taxon>
        <taxon>Myxococcota</taxon>
        <taxon>Polyangia</taxon>
        <taxon>Polyangiales</taxon>
        <taxon>Polyangiaceae</taxon>
        <taxon>Polyangium</taxon>
    </lineage>
</organism>
<dbReference type="OrthoDB" id="9768084at2"/>
<accession>A0A6N7PYH9</accession>
<feature type="signal peptide" evidence="1">
    <location>
        <begin position="1"/>
        <end position="22"/>
    </location>
</feature>
<sequence length="369" mass="38467">MTRSRVRLGGRCFGFLVGAALAAAMFLQVEAPSAAPAHCDFLARLAEAPGYPDGIVLRKNRIYVAGPAWGVDVGAVPSEIAVFHPKTGAARGTIPIQGEDLAAPHALTGLTVDASGRLYALSSQLGLLRLSEKGHGKWHQSVYAGPFPDTLLCDPAEPSDLCSLVTKELPPMPSDIAFAKDGNAYVTDAAQATIFRIPPGGGAPEVWLESTKLAGFYDLQGARGIVVSPDGKSVYVTVSYAADAPWEGRVYRIPRIPSPKEADVALVAVFPDFEGPSGLALGEDGALFVALSLKDEIAVVDPAGGELGRFSAATNDDIPLDGPAHLAFDGKGGVFVTNQAVASGLSDHFAVVEVDVGDRGRKIHPPKVP</sequence>